<dbReference type="EMBL" id="JADIKD010000005">
    <property type="protein sequence ID" value="MFK2915911.1"/>
    <property type="molecule type" value="Genomic_DNA"/>
</dbReference>
<dbReference type="Proteomes" id="UP001620408">
    <property type="component" value="Unassembled WGS sequence"/>
</dbReference>
<dbReference type="InterPro" id="IPR050824">
    <property type="entry name" value="Thiol_disulfide_DsbA"/>
</dbReference>
<sequence>MLKRLPLLCVSLLALAACSNNSDNSGAAQSPAPAPAASAPAQPAAAPATPATAPAPAAAATAAAAPASDGARPEAAAPAETPSAAAKAEPFVDDGKWVEGKNYFRIEPAQSKITNTDKVEVVEVFSYGCPACNQFHPTVNQLASSLPANAVMAYLPASFIPQENWPMLQRAFLTAQALGVADKANDAMYDAVWKTSELSAMKPGGQGLKPMSALPTLEDAAKVYAKFGADPKEFVAVANSFTINTKAKRADELVKAYGVEGTPTMVVDGKYRYDVTSAGGYPQIIELTKWLVAKEAAGK</sequence>
<accession>A0ABW8JZD4</accession>
<organism evidence="6 7">
    <name type="scientific">Dyella koreensis</name>
    <dbReference type="NCBI Taxonomy" id="311235"/>
    <lineage>
        <taxon>Bacteria</taxon>
        <taxon>Pseudomonadati</taxon>
        <taxon>Pseudomonadota</taxon>
        <taxon>Gammaproteobacteria</taxon>
        <taxon>Lysobacterales</taxon>
        <taxon>Rhodanobacteraceae</taxon>
        <taxon>Dyella</taxon>
    </lineage>
</organism>
<evidence type="ECO:0000313" key="6">
    <source>
        <dbReference type="EMBL" id="MFK2915911.1"/>
    </source>
</evidence>
<protein>
    <submittedName>
        <fullName evidence="6">Thiol:disulfide interchange protein DsbA/DsbL</fullName>
    </submittedName>
</protein>
<name>A0ABW8JZD4_9GAMM</name>
<evidence type="ECO:0000313" key="7">
    <source>
        <dbReference type="Proteomes" id="UP001620408"/>
    </source>
</evidence>
<keyword evidence="1 4" id="KW-0732">Signal</keyword>
<dbReference type="PROSITE" id="PS00194">
    <property type="entry name" value="THIOREDOXIN_1"/>
    <property type="match status" value="1"/>
</dbReference>
<feature type="domain" description="Thioredoxin" evidence="5">
    <location>
        <begin position="82"/>
        <end position="293"/>
    </location>
</feature>
<dbReference type="SUPFAM" id="SSF52833">
    <property type="entry name" value="Thioredoxin-like"/>
    <property type="match status" value="1"/>
</dbReference>
<reference evidence="6 7" key="1">
    <citation type="submission" date="2020-10" db="EMBL/GenBank/DDBJ databases">
        <title>Phylogeny of dyella-like bacteria.</title>
        <authorList>
            <person name="Fu J."/>
        </authorList>
    </citation>
    <scope>NUCLEOTIDE SEQUENCE [LARGE SCALE GENOMIC DNA]</scope>
    <source>
        <strain evidence="6 7">BB4</strain>
    </source>
</reference>
<gene>
    <name evidence="6" type="ORF">ISS97_01440</name>
</gene>
<keyword evidence="2" id="KW-0676">Redox-active center</keyword>
<dbReference type="CDD" id="cd03019">
    <property type="entry name" value="DsbA_DsbA"/>
    <property type="match status" value="1"/>
</dbReference>
<dbReference type="Gene3D" id="3.40.30.10">
    <property type="entry name" value="Glutaredoxin"/>
    <property type="match status" value="1"/>
</dbReference>
<evidence type="ECO:0000256" key="4">
    <source>
        <dbReference type="SAM" id="SignalP"/>
    </source>
</evidence>
<comment type="caution">
    <text evidence="6">The sequence shown here is derived from an EMBL/GenBank/DDBJ whole genome shotgun (WGS) entry which is preliminary data.</text>
</comment>
<dbReference type="InterPro" id="IPR012336">
    <property type="entry name" value="Thioredoxin-like_fold"/>
</dbReference>
<dbReference type="RefSeq" id="WP_379987499.1">
    <property type="nucleotide sequence ID" value="NZ_JADIKD010000005.1"/>
</dbReference>
<evidence type="ECO:0000256" key="3">
    <source>
        <dbReference type="SAM" id="MobiDB-lite"/>
    </source>
</evidence>
<dbReference type="InterPro" id="IPR023205">
    <property type="entry name" value="DsbA/DsbL"/>
</dbReference>
<feature type="signal peptide" evidence="4">
    <location>
        <begin position="1"/>
        <end position="16"/>
    </location>
</feature>
<dbReference type="PROSITE" id="PS51352">
    <property type="entry name" value="THIOREDOXIN_2"/>
    <property type="match status" value="1"/>
</dbReference>
<evidence type="ECO:0000259" key="5">
    <source>
        <dbReference type="PROSITE" id="PS51352"/>
    </source>
</evidence>
<dbReference type="PANTHER" id="PTHR35891">
    <property type="entry name" value="THIOL:DISULFIDE INTERCHANGE PROTEIN DSBA"/>
    <property type="match status" value="1"/>
</dbReference>
<evidence type="ECO:0000256" key="2">
    <source>
        <dbReference type="ARBA" id="ARBA00023284"/>
    </source>
</evidence>
<evidence type="ECO:0000256" key="1">
    <source>
        <dbReference type="ARBA" id="ARBA00022729"/>
    </source>
</evidence>
<feature type="compositionally biased region" description="Low complexity" evidence="3">
    <location>
        <begin position="22"/>
        <end position="89"/>
    </location>
</feature>
<dbReference type="PROSITE" id="PS51257">
    <property type="entry name" value="PROKAR_LIPOPROTEIN"/>
    <property type="match status" value="1"/>
</dbReference>
<dbReference type="Pfam" id="PF13462">
    <property type="entry name" value="Thioredoxin_4"/>
    <property type="match status" value="1"/>
</dbReference>
<dbReference type="InterPro" id="IPR036249">
    <property type="entry name" value="Thioredoxin-like_sf"/>
</dbReference>
<dbReference type="InterPro" id="IPR013766">
    <property type="entry name" value="Thioredoxin_domain"/>
</dbReference>
<keyword evidence="7" id="KW-1185">Reference proteome</keyword>
<dbReference type="InterPro" id="IPR017937">
    <property type="entry name" value="Thioredoxin_CS"/>
</dbReference>
<dbReference type="PANTHER" id="PTHR35891:SF2">
    <property type="entry name" value="THIOL:DISULFIDE INTERCHANGE PROTEIN DSBA"/>
    <property type="match status" value="1"/>
</dbReference>
<proteinExistence type="predicted"/>
<feature type="chain" id="PRO_5045774059" evidence="4">
    <location>
        <begin position="17"/>
        <end position="299"/>
    </location>
</feature>
<feature type="region of interest" description="Disordered" evidence="3">
    <location>
        <begin position="22"/>
        <end position="90"/>
    </location>
</feature>